<name>A0A1V1PDP4_9BACT</name>
<evidence type="ECO:0000256" key="1">
    <source>
        <dbReference type="SAM" id="Phobius"/>
    </source>
</evidence>
<evidence type="ECO:0000313" key="3">
    <source>
        <dbReference type="Proteomes" id="UP000189670"/>
    </source>
</evidence>
<proteinExistence type="predicted"/>
<comment type="caution">
    <text evidence="2">The sequence shown here is derived from an EMBL/GenBank/DDBJ whole genome shotgun (WGS) entry which is preliminary data.</text>
</comment>
<accession>A0A1V1PDP4</accession>
<sequence length="485" mass="55968">MIEQQSDRLIWNILCIKSDKIFKIKSIYNTFLIGYSMSHNNYQVIFLGQIHDGFDEYDVRNNLKTLFKDNVHSLFDNAPTTINKNLSYDQAEKLCKKMAQLGAKCTVDPPENDEILSLELEISDDHNDFTHQNSNAQNNLTHQNSNIGNDHEHLKINSDNQIKKECSSEKVHSPRMMCPCCGSEQDEAKECIKCGIIIDRYQEKQQSKTEPCQSQKDILQEYLDNMSIPVTQSKPEPQKTRVSWLLCLVTSFVVVAVIGALGWSFYYFVYEKPWRYTDIESISIQDIDSPAPSNDQQRIESRKQTIAALQKALKQKKKVASQDRSKKSSGPQFRLKNIPLPLLKKYQGKYVWVTCDNDAVHQGSLYAVFTEQIILKKPRFNLTIPINRSMIRTVEYDMSESDYDIDAVKAYQAYKRRTEEALQDVSINDLGAYLGKNLRIYLNNGQLYEGVLTRCEKQKMTIQNIVYGQIVTLVIRMDSVNRILF</sequence>
<dbReference type="AlphaFoldDB" id="A0A1V1PDP4"/>
<protein>
    <submittedName>
        <fullName evidence="2">Uncharacterized protein</fullName>
    </submittedName>
</protein>
<keyword evidence="1" id="KW-1133">Transmembrane helix</keyword>
<keyword evidence="1" id="KW-0812">Transmembrane</keyword>
<evidence type="ECO:0000313" key="2">
    <source>
        <dbReference type="EMBL" id="ETR72795.1"/>
    </source>
</evidence>
<dbReference type="EMBL" id="ATBP01000112">
    <property type="protein sequence ID" value="ETR72795.1"/>
    <property type="molecule type" value="Genomic_DNA"/>
</dbReference>
<dbReference type="Proteomes" id="UP000189670">
    <property type="component" value="Unassembled WGS sequence"/>
</dbReference>
<reference evidence="3" key="1">
    <citation type="submission" date="2012-11" db="EMBL/GenBank/DDBJ databases">
        <authorList>
            <person name="Lucero-Rivera Y.E."/>
            <person name="Tovar-Ramirez D."/>
        </authorList>
    </citation>
    <scope>NUCLEOTIDE SEQUENCE [LARGE SCALE GENOMIC DNA]</scope>
    <source>
        <strain evidence="3">Araruama</strain>
    </source>
</reference>
<gene>
    <name evidence="2" type="ORF">OMM_01437</name>
</gene>
<keyword evidence="1" id="KW-0472">Membrane</keyword>
<organism evidence="2 3">
    <name type="scientific">Candidatus Magnetoglobus multicellularis str. Araruama</name>
    <dbReference type="NCBI Taxonomy" id="890399"/>
    <lineage>
        <taxon>Bacteria</taxon>
        <taxon>Pseudomonadati</taxon>
        <taxon>Thermodesulfobacteriota</taxon>
        <taxon>Desulfobacteria</taxon>
        <taxon>Desulfobacterales</taxon>
        <taxon>Desulfobacteraceae</taxon>
        <taxon>Candidatus Magnetoglobus</taxon>
    </lineage>
</organism>
<feature type="transmembrane region" description="Helical" evidence="1">
    <location>
        <begin position="242"/>
        <end position="269"/>
    </location>
</feature>